<organism evidence="12 13">
    <name type="scientific">Flavobacterium cerinum</name>
    <dbReference type="NCBI Taxonomy" id="2502784"/>
    <lineage>
        <taxon>Bacteria</taxon>
        <taxon>Pseudomonadati</taxon>
        <taxon>Bacteroidota</taxon>
        <taxon>Flavobacteriia</taxon>
        <taxon>Flavobacteriales</taxon>
        <taxon>Flavobacteriaceae</taxon>
        <taxon>Flavobacterium</taxon>
    </lineage>
</organism>
<evidence type="ECO:0000256" key="7">
    <source>
        <dbReference type="ARBA" id="ARBA00022679"/>
    </source>
</evidence>
<keyword evidence="6" id="KW-0686">Riboflavin biosynthesis</keyword>
<dbReference type="EC" id="2.5.1.9" evidence="4 9"/>
<proteinExistence type="predicted"/>
<dbReference type="InterPro" id="IPR023366">
    <property type="entry name" value="ATP_synth_asu-like_sf"/>
</dbReference>
<feature type="domain" description="Lumazine-binding" evidence="11">
    <location>
        <begin position="1"/>
        <end position="95"/>
    </location>
</feature>
<evidence type="ECO:0000256" key="10">
    <source>
        <dbReference type="PROSITE-ProRule" id="PRU00524"/>
    </source>
</evidence>
<comment type="catalytic activity">
    <reaction evidence="1">
        <text>2 6,7-dimethyl-8-(1-D-ribityl)lumazine + H(+) = 5-amino-6-(D-ribitylamino)uracil + riboflavin</text>
        <dbReference type="Rhea" id="RHEA:20772"/>
        <dbReference type="ChEBI" id="CHEBI:15378"/>
        <dbReference type="ChEBI" id="CHEBI:15934"/>
        <dbReference type="ChEBI" id="CHEBI:57986"/>
        <dbReference type="ChEBI" id="CHEBI:58201"/>
        <dbReference type="EC" id="2.5.1.9"/>
    </reaction>
</comment>
<feature type="repeat" description="Lumazine-binding" evidence="10">
    <location>
        <begin position="96"/>
        <end position="192"/>
    </location>
</feature>
<dbReference type="InterPro" id="IPR001783">
    <property type="entry name" value="Lumazine-bd"/>
</dbReference>
<evidence type="ECO:0000313" key="12">
    <source>
        <dbReference type="EMBL" id="RWW99583.1"/>
    </source>
</evidence>
<dbReference type="EMBL" id="SBII01000008">
    <property type="protein sequence ID" value="RWW99583.1"/>
    <property type="molecule type" value="Genomic_DNA"/>
</dbReference>
<keyword evidence="8" id="KW-0677">Repeat</keyword>
<comment type="pathway">
    <text evidence="3">Cofactor biosynthesis; riboflavin biosynthesis; riboflavin from 2-hydroxy-3-oxobutyl phosphate and 5-amino-6-(D-ribitylamino)uracil: step 2/2.</text>
</comment>
<dbReference type="PROSITE" id="PS51177">
    <property type="entry name" value="LUMAZINE_BIND"/>
    <property type="match status" value="2"/>
</dbReference>
<dbReference type="AlphaFoldDB" id="A0A444H8L7"/>
<keyword evidence="7 12" id="KW-0808">Transferase</keyword>
<evidence type="ECO:0000256" key="6">
    <source>
        <dbReference type="ARBA" id="ARBA00022619"/>
    </source>
</evidence>
<dbReference type="RefSeq" id="WP_128390133.1">
    <property type="nucleotide sequence ID" value="NZ_SBII01000008.1"/>
</dbReference>
<evidence type="ECO:0000256" key="2">
    <source>
        <dbReference type="ARBA" id="ARBA00002803"/>
    </source>
</evidence>
<feature type="domain" description="Lumazine-binding" evidence="11">
    <location>
        <begin position="96"/>
        <end position="192"/>
    </location>
</feature>
<evidence type="ECO:0000313" key="13">
    <source>
        <dbReference type="Proteomes" id="UP000287527"/>
    </source>
</evidence>
<comment type="caution">
    <text evidence="12">The sequence shown here is derived from an EMBL/GenBank/DDBJ whole genome shotgun (WGS) entry which is preliminary data.</text>
</comment>
<dbReference type="CDD" id="cd00402">
    <property type="entry name" value="Riboflavin_synthase_like"/>
    <property type="match status" value="1"/>
</dbReference>
<evidence type="ECO:0000256" key="5">
    <source>
        <dbReference type="ARBA" id="ARBA00013950"/>
    </source>
</evidence>
<evidence type="ECO:0000256" key="1">
    <source>
        <dbReference type="ARBA" id="ARBA00000968"/>
    </source>
</evidence>
<dbReference type="Pfam" id="PF00677">
    <property type="entry name" value="Lum_binding"/>
    <property type="match status" value="2"/>
</dbReference>
<evidence type="ECO:0000256" key="9">
    <source>
        <dbReference type="NCBIfam" id="TIGR00187"/>
    </source>
</evidence>
<accession>A0A444H8L7</accession>
<dbReference type="NCBIfam" id="TIGR00187">
    <property type="entry name" value="ribE"/>
    <property type="match status" value="1"/>
</dbReference>
<reference evidence="12 13" key="1">
    <citation type="submission" date="2019-01" db="EMBL/GenBank/DDBJ databases">
        <title>Flavobacterium sp. nov.,isolated from freshwater.</title>
        <authorList>
            <person name="Zhang R."/>
            <person name="Du Z.-J."/>
        </authorList>
    </citation>
    <scope>NUCLEOTIDE SEQUENCE [LARGE SCALE GENOMIC DNA]</scope>
    <source>
        <strain evidence="12 13">1E403</strain>
    </source>
</reference>
<feature type="repeat" description="Lumazine-binding" evidence="10">
    <location>
        <begin position="1"/>
        <end position="95"/>
    </location>
</feature>
<dbReference type="InterPro" id="IPR026017">
    <property type="entry name" value="Lumazine-bd_dom"/>
</dbReference>
<evidence type="ECO:0000259" key="11">
    <source>
        <dbReference type="PROSITE" id="PS51177"/>
    </source>
</evidence>
<dbReference type="Proteomes" id="UP000287527">
    <property type="component" value="Unassembled WGS sequence"/>
</dbReference>
<sequence>MFTGIIETQGTITQIAKDNDNINITISSAITNELKIDQSVSHDGVCLTVVALENDTYTVTAIKETLDKTNLKGWAQGGIVNLERAMKLGDRLDGHIVQGHVDQTGICKSVENANGSWYFTFEYDKGPSNITIEKGSITVNGVSLTVVNSKDNEFSVAIIPYTFEHTNFKSIKAGTIVNLEFDVVGKYVARLHGLRN</sequence>
<dbReference type="Gene3D" id="2.40.30.20">
    <property type="match status" value="2"/>
</dbReference>
<comment type="function">
    <text evidence="2">Catalyzes the dismutation of two molecules of 6,7-dimethyl-8-ribityllumazine, resulting in the formation of riboflavin and 5-amino-6-(D-ribitylamino)uracil.</text>
</comment>
<keyword evidence="13" id="KW-1185">Reference proteome</keyword>
<evidence type="ECO:0000256" key="3">
    <source>
        <dbReference type="ARBA" id="ARBA00004887"/>
    </source>
</evidence>
<dbReference type="GO" id="GO:0009231">
    <property type="term" value="P:riboflavin biosynthetic process"/>
    <property type="evidence" value="ECO:0007669"/>
    <property type="project" value="UniProtKB-KW"/>
</dbReference>
<dbReference type="PANTHER" id="PTHR21098">
    <property type="entry name" value="RIBOFLAVIN SYNTHASE ALPHA CHAIN"/>
    <property type="match status" value="1"/>
</dbReference>
<dbReference type="FunFam" id="2.40.30.20:FF:000003">
    <property type="entry name" value="Riboflavin synthase, alpha subunit"/>
    <property type="match status" value="1"/>
</dbReference>
<evidence type="ECO:0000256" key="4">
    <source>
        <dbReference type="ARBA" id="ARBA00012827"/>
    </source>
</evidence>
<dbReference type="PIRSF" id="PIRSF000498">
    <property type="entry name" value="Riboflavin_syn_A"/>
    <property type="match status" value="1"/>
</dbReference>
<dbReference type="InterPro" id="IPR017938">
    <property type="entry name" value="Riboflavin_synthase-like_b-brl"/>
</dbReference>
<name>A0A444H8L7_9FLAO</name>
<dbReference type="PANTHER" id="PTHR21098:SF12">
    <property type="entry name" value="RIBOFLAVIN SYNTHASE"/>
    <property type="match status" value="1"/>
</dbReference>
<evidence type="ECO:0000256" key="8">
    <source>
        <dbReference type="ARBA" id="ARBA00022737"/>
    </source>
</evidence>
<dbReference type="OrthoDB" id="9788537at2"/>
<dbReference type="NCBIfam" id="NF006767">
    <property type="entry name" value="PRK09289.1"/>
    <property type="match status" value="1"/>
</dbReference>
<protein>
    <recommendedName>
        <fullName evidence="5 9">Riboflavin synthase</fullName>
        <ecNumber evidence="4 9">2.5.1.9</ecNumber>
    </recommendedName>
</protein>
<dbReference type="SUPFAM" id="SSF63380">
    <property type="entry name" value="Riboflavin synthase domain-like"/>
    <property type="match status" value="2"/>
</dbReference>
<gene>
    <name evidence="12" type="ORF">EPI11_11560</name>
</gene>
<dbReference type="GO" id="GO:0004746">
    <property type="term" value="F:riboflavin synthase activity"/>
    <property type="evidence" value="ECO:0007669"/>
    <property type="project" value="UniProtKB-UniRule"/>
</dbReference>